<organism evidence="1 2">
    <name type="scientific">Corynebacterium liangguodongii</name>
    <dbReference type="NCBI Taxonomy" id="2079535"/>
    <lineage>
        <taxon>Bacteria</taxon>
        <taxon>Bacillati</taxon>
        <taxon>Actinomycetota</taxon>
        <taxon>Actinomycetes</taxon>
        <taxon>Mycobacteriales</taxon>
        <taxon>Corynebacteriaceae</taxon>
        <taxon>Corynebacterium</taxon>
    </lineage>
</organism>
<dbReference type="CDD" id="cd08494">
    <property type="entry name" value="PBP2_NikA_DppA_OppA_like_6"/>
    <property type="match status" value="1"/>
</dbReference>
<evidence type="ECO:0000313" key="2">
    <source>
        <dbReference type="Proteomes" id="UP000244754"/>
    </source>
</evidence>
<evidence type="ECO:0000313" key="1">
    <source>
        <dbReference type="EMBL" id="AWB84489.1"/>
    </source>
</evidence>
<dbReference type="Gene3D" id="3.40.190.10">
    <property type="entry name" value="Periplasmic binding protein-like II"/>
    <property type="match status" value="1"/>
</dbReference>
<dbReference type="Pfam" id="PF00496">
    <property type="entry name" value="SBP_bac_5"/>
    <property type="match status" value="1"/>
</dbReference>
<dbReference type="AlphaFoldDB" id="A0A2S0WFF3"/>
<name>A0A2S0WFF3_9CORY</name>
<gene>
    <name evidence="1" type="ORF">C3E79_08340</name>
</gene>
<dbReference type="OrthoDB" id="9796817at2"/>
<proteinExistence type="predicted"/>
<accession>A0A2S0WFF3</accession>
<keyword evidence="2" id="KW-1185">Reference proteome</keyword>
<sequence>MTSLRAAAALLAYALMPLAAVSCATDGGPGTGRGDLVVATQAAPASLDFTSTGGAAAPQALVGNVYETLVRIDSTGTPQPHLATSWETSPDGTEYVFHLREGVRFSNGKEFTAEDAAFSIDYVKNHWTNALKAQMDPVARAEAVDKRTLRVTLAQPSTSWLWSMGTLTGAMMTPDSIDRLATDPLGTGPYTVRRFAVGEFVSFAARGDYWGAAPQSDATMRYFDDATAAVNALRAGDADVVWAMQAPQLIGALPEEIGVEVGTTNGEVVLSMNNRRAPFDDPDVRRAVAYAIDRDALNSVVYDGMATDTGGAPVPPTDPWFTGQDYYPFDPDRARELLAGRTPKLTITVPNLPYAQAAAELIFSQLRDVGFDVALETVEFPAVWLGQVLKRHDYQASIVAHVEPRDIPLMFGNPDYYFGYDSPTARSRIAAAEVGEQAENMAAAVDVIMADAAALTLLNAPNIVLTAPGVSGVDPNVVTDGLELASIRKESRP</sequence>
<dbReference type="Proteomes" id="UP000244754">
    <property type="component" value="Chromosome"/>
</dbReference>
<dbReference type="Gene3D" id="3.10.105.10">
    <property type="entry name" value="Dipeptide-binding Protein, Domain 3"/>
    <property type="match status" value="1"/>
</dbReference>
<dbReference type="InterPro" id="IPR039424">
    <property type="entry name" value="SBP_5"/>
</dbReference>
<dbReference type="GO" id="GO:0015833">
    <property type="term" value="P:peptide transport"/>
    <property type="evidence" value="ECO:0007669"/>
    <property type="project" value="TreeGrafter"/>
</dbReference>
<dbReference type="PANTHER" id="PTHR30290">
    <property type="entry name" value="PERIPLASMIC BINDING COMPONENT OF ABC TRANSPORTER"/>
    <property type="match status" value="1"/>
</dbReference>
<dbReference type="RefSeq" id="WP_108404498.1">
    <property type="nucleotide sequence ID" value="NZ_CP026948.1"/>
</dbReference>
<dbReference type="KEGG" id="clia:C3E79_08340"/>
<dbReference type="InterPro" id="IPR000914">
    <property type="entry name" value="SBP_5_dom"/>
</dbReference>
<dbReference type="SUPFAM" id="SSF53850">
    <property type="entry name" value="Periplasmic binding protein-like II"/>
    <property type="match status" value="1"/>
</dbReference>
<dbReference type="EMBL" id="CP026948">
    <property type="protein sequence ID" value="AWB84489.1"/>
    <property type="molecule type" value="Genomic_DNA"/>
</dbReference>
<protein>
    <submittedName>
        <fullName evidence="1">Peptide ABC transporter substrate-binding protein</fullName>
    </submittedName>
</protein>
<reference evidence="2" key="1">
    <citation type="submission" date="2018-01" db="EMBL/GenBank/DDBJ databases">
        <authorList>
            <person name="Li J."/>
        </authorList>
    </citation>
    <scope>NUCLEOTIDE SEQUENCE [LARGE SCALE GENOMIC DNA]</scope>
    <source>
        <strain evidence="2">2184</strain>
    </source>
</reference>
<dbReference type="GO" id="GO:1904680">
    <property type="term" value="F:peptide transmembrane transporter activity"/>
    <property type="evidence" value="ECO:0007669"/>
    <property type="project" value="TreeGrafter"/>
</dbReference>
<dbReference type="PROSITE" id="PS51257">
    <property type="entry name" value="PROKAR_LIPOPROTEIN"/>
    <property type="match status" value="1"/>
</dbReference>